<proteinExistence type="predicted"/>
<gene>
    <name evidence="2" type="ORF">HW561_14670</name>
</gene>
<organism evidence="2 3">
    <name type="scientific">Ruegeria haliotis</name>
    <dbReference type="NCBI Taxonomy" id="2747601"/>
    <lineage>
        <taxon>Bacteria</taxon>
        <taxon>Pseudomonadati</taxon>
        <taxon>Pseudomonadota</taxon>
        <taxon>Alphaproteobacteria</taxon>
        <taxon>Rhodobacterales</taxon>
        <taxon>Roseobacteraceae</taxon>
        <taxon>Ruegeria</taxon>
    </lineage>
</organism>
<feature type="signal peptide" evidence="1">
    <location>
        <begin position="1"/>
        <end position="22"/>
    </location>
</feature>
<accession>A0ABX2PUI6</accession>
<evidence type="ECO:0000313" key="3">
    <source>
        <dbReference type="Proteomes" id="UP000630805"/>
    </source>
</evidence>
<sequence>MNRRIFCTTSLAALALAAAGRAATDDQITFHFYGALDCPPCMAFKRNHLADVQAEGRSLGFAVEENIIAKTRDVPNPGVYGDRDPFLRVAAPQLDFVYPPIFFVSKGGQIKSVHGHDWQAALEDAKRLAGQT</sequence>
<dbReference type="EMBL" id="JABXWT010000008">
    <property type="protein sequence ID" value="NVO57036.1"/>
    <property type="molecule type" value="Genomic_DNA"/>
</dbReference>
<dbReference type="RefSeq" id="WP_176866053.1">
    <property type="nucleotide sequence ID" value="NZ_JABXWT010000008.1"/>
</dbReference>
<evidence type="ECO:0008006" key="4">
    <source>
        <dbReference type="Google" id="ProtNLM"/>
    </source>
</evidence>
<keyword evidence="3" id="KW-1185">Reference proteome</keyword>
<evidence type="ECO:0000313" key="2">
    <source>
        <dbReference type="EMBL" id="NVO57036.1"/>
    </source>
</evidence>
<name>A0ABX2PUI6_9RHOB</name>
<evidence type="ECO:0000256" key="1">
    <source>
        <dbReference type="SAM" id="SignalP"/>
    </source>
</evidence>
<feature type="chain" id="PRO_5045775636" description="Thioredoxin-like protein" evidence="1">
    <location>
        <begin position="23"/>
        <end position="132"/>
    </location>
</feature>
<reference evidence="2 3" key="1">
    <citation type="submission" date="2020-06" db="EMBL/GenBank/DDBJ databases">
        <authorList>
            <person name="Cao W.R."/>
        </authorList>
    </citation>
    <scope>NUCLEOTIDE SEQUENCE [LARGE SCALE GENOMIC DNA]</scope>
    <source>
        <strain evidence="2 3">B1Z28</strain>
    </source>
</reference>
<comment type="caution">
    <text evidence="2">The sequence shown here is derived from an EMBL/GenBank/DDBJ whole genome shotgun (WGS) entry which is preliminary data.</text>
</comment>
<keyword evidence="1" id="KW-0732">Signal</keyword>
<dbReference type="Proteomes" id="UP000630805">
    <property type="component" value="Unassembled WGS sequence"/>
</dbReference>
<protein>
    <recommendedName>
        <fullName evidence="4">Thioredoxin-like protein</fullName>
    </recommendedName>
</protein>